<dbReference type="PANTHER" id="PTHR20959:SF1">
    <property type="entry name" value="TRANSPORT AND GOLGI ORGANIZATION PROTEIN 6 HOMOLOG"/>
    <property type="match status" value="1"/>
</dbReference>
<dbReference type="InterPro" id="IPR039600">
    <property type="entry name" value="TANGO6/Rtp1"/>
</dbReference>
<dbReference type="Gene3D" id="1.25.10.10">
    <property type="entry name" value="Leucine-rich Repeat Variant"/>
    <property type="match status" value="1"/>
</dbReference>
<dbReference type="InParanoid" id="G8JNI5"/>
<dbReference type="GO" id="GO:0009306">
    <property type="term" value="P:protein secretion"/>
    <property type="evidence" value="ECO:0007669"/>
    <property type="project" value="TreeGrafter"/>
</dbReference>
<name>G8JNI5_ERECY</name>
<dbReference type="eggNOG" id="KOG4653">
    <property type="taxonomic scope" value="Eukaryota"/>
</dbReference>
<dbReference type="SUPFAM" id="SSF48371">
    <property type="entry name" value="ARM repeat"/>
    <property type="match status" value="1"/>
</dbReference>
<evidence type="ECO:0000259" key="2">
    <source>
        <dbReference type="Pfam" id="PF10363"/>
    </source>
</evidence>
<dbReference type="InterPro" id="IPR019451">
    <property type="entry name" value="Rtp1_C1"/>
</dbReference>
<protein>
    <recommendedName>
        <fullName evidence="2">RNA polymerase II assembly factor Rtp1 C-terminal domain-containing protein</fullName>
    </recommendedName>
</protein>
<dbReference type="FunCoup" id="G8JNI5">
    <property type="interactions" value="87"/>
</dbReference>
<gene>
    <name evidence="3" type="ordered locus">Ecym_2149</name>
</gene>
<dbReference type="AlphaFoldDB" id="G8JNI5"/>
<sequence>MADSVPNSKSIQDILDREPQFVNDTPLDTFFQSLNEKFISKIRCTDGLNLYQLAECDGNKGFVSKCIGYLTELHFLVREREASPQKDNLLPISLHDMKYFDELVNLIIVHGVYANLPEDLGIPLEQRQLTNFKQEKKIFSVHKRGAPDLKTLELVLSSFYEIFANNTGQKDTVREMLLKGTGYIDCVTGYVALLCETPGRAAEYEEKLEKLESMQETYELFSMYSLLVHSTKKFKYKGWVLNKLSTLPIRRDDGVTSLVDFVVGIREDEEISADKLERVNQILLAKPKTVTNVEYFSKLFARIYDGLTYVNRPILVSCLNHLVTGFYYKNRRIVQDFLFPKIEGVLFNPEAKAYSEKQLNDCINVLISLAKNSSTEVINELVSNKDANNFYLHLWIYALYLNKYQKLQPNGTQEKSGPYYNVVLKLIKTFMKVNADYQVLDYIVLNLVNFDHKTWGYAINLETQLPYIIPKDSSLNSIPKELKVEAKDDPTTKFQHLFLDIDLAVQMMIEFLNLVNDEDVTKTIFLSVINRWVTSTNRDASSLMLHTEEDNFSESLLSLVNLKLLEKLNETFKSGIIKKPRDILYLIDNVLGFSWIVVDGSESEQDSDDDEDEAEHEPTNPLAILLELLSNIITSSTPDRLLNESPILSSISSKLNKHPKDEKCVSLKHRIDKYLSTDVSTSSPSCSVVDGETDQESLEKALANIHDSLVPIRAHGLFQLRQLIESGSPAVNIQTVLDLHIQQLRDPEPFVYLNAIKGLSALCQTAPNDTLPLLLDIYQPKTPPTPPSLDESLRLGEVFINYITTENELFQGAYANSIVNLALHNIRERDSTDNRIRMSSISILGVCLKTNPAGISSHIPDILDCAFAILQLEHSAPTTPIKDNSAIMRRAAVHLIHDYLSNSPPTPSDQHYSPTKLYNLLLHHRPKEPDYLVCELIDDLLHLLRDFQTSLYTSSTTSAITRLQTLHI</sequence>
<dbReference type="Pfam" id="PF10363">
    <property type="entry name" value="RTP1_C1"/>
    <property type="match status" value="1"/>
</dbReference>
<dbReference type="HOGENOM" id="CLU_006300_1_0_1"/>
<comment type="similarity">
    <text evidence="1">Belongs to the Tango6 family.</text>
</comment>
<reference evidence="4" key="1">
    <citation type="journal article" date="2012" name="G3 (Bethesda)">
        <title>Pichia sorbitophila, an interspecies yeast hybrid reveals early steps of genome resolution following polyploidization.</title>
        <authorList>
            <person name="Leh Louis V."/>
            <person name="Despons L."/>
            <person name="Friedrich A."/>
            <person name="Martin T."/>
            <person name="Durrens P."/>
            <person name="Casaregola S."/>
            <person name="Neuveglise C."/>
            <person name="Fairhead C."/>
            <person name="Marck C."/>
            <person name="Cruz J.A."/>
            <person name="Straub M.L."/>
            <person name="Kugler V."/>
            <person name="Sacerdot C."/>
            <person name="Uzunov Z."/>
            <person name="Thierry A."/>
            <person name="Weiss S."/>
            <person name="Bleykasten C."/>
            <person name="De Montigny J."/>
            <person name="Jacques N."/>
            <person name="Jung P."/>
            <person name="Lemaire M."/>
            <person name="Mallet S."/>
            <person name="Morel G."/>
            <person name="Richard G.F."/>
            <person name="Sarkar A."/>
            <person name="Savel G."/>
            <person name="Schacherer J."/>
            <person name="Seret M.L."/>
            <person name="Talla E."/>
            <person name="Samson G."/>
            <person name="Jubin C."/>
            <person name="Poulain J."/>
            <person name="Vacherie B."/>
            <person name="Barbe V."/>
            <person name="Pelletier E."/>
            <person name="Sherman D.J."/>
            <person name="Westhof E."/>
            <person name="Weissenbach J."/>
            <person name="Baret P.V."/>
            <person name="Wincker P."/>
            <person name="Gaillardin C."/>
            <person name="Dujon B."/>
            <person name="Souciet J.L."/>
        </authorList>
    </citation>
    <scope>NUCLEOTIDE SEQUENCE [LARGE SCALE GENOMIC DNA]</scope>
    <source>
        <strain evidence="4">CBS 270.75 / DBVPG 7215 / KCTC 17166 / NRRL Y-17582</strain>
    </source>
</reference>
<proteinExistence type="inferred from homology"/>
<dbReference type="GO" id="GO:0005737">
    <property type="term" value="C:cytoplasm"/>
    <property type="evidence" value="ECO:0007669"/>
    <property type="project" value="EnsemblFungi"/>
</dbReference>
<dbReference type="GeneID" id="11470522"/>
<dbReference type="RefSeq" id="XP_003644718.1">
    <property type="nucleotide sequence ID" value="XM_003644670.1"/>
</dbReference>
<feature type="domain" description="RNA polymerase II assembly factor Rtp1 C-terminal" evidence="2">
    <location>
        <begin position="698"/>
        <end position="808"/>
    </location>
</feature>
<dbReference type="PANTHER" id="PTHR20959">
    <property type="entry name" value="TRANSPORT AND GOLGI ORGANIZATION PROTEIN 6 FAMILY MEMBER"/>
    <property type="match status" value="1"/>
</dbReference>
<dbReference type="GO" id="GO:0006606">
    <property type="term" value="P:protein import into nucleus"/>
    <property type="evidence" value="ECO:0007669"/>
    <property type="project" value="EnsemblFungi"/>
</dbReference>
<evidence type="ECO:0000256" key="1">
    <source>
        <dbReference type="ARBA" id="ARBA00005724"/>
    </source>
</evidence>
<dbReference type="EMBL" id="CP002498">
    <property type="protein sequence ID" value="AET37901.1"/>
    <property type="molecule type" value="Genomic_DNA"/>
</dbReference>
<evidence type="ECO:0000313" key="3">
    <source>
        <dbReference type="EMBL" id="AET37901.1"/>
    </source>
</evidence>
<keyword evidence="4" id="KW-1185">Reference proteome</keyword>
<dbReference type="InterPro" id="IPR016024">
    <property type="entry name" value="ARM-type_fold"/>
</dbReference>
<dbReference type="KEGG" id="erc:Ecym_2149"/>
<organism evidence="3 4">
    <name type="scientific">Eremothecium cymbalariae (strain CBS 270.75 / DBVPG 7215 / KCTC 17166 / NRRL Y-17582)</name>
    <name type="common">Yeast</name>
    <dbReference type="NCBI Taxonomy" id="931890"/>
    <lineage>
        <taxon>Eukaryota</taxon>
        <taxon>Fungi</taxon>
        <taxon>Dikarya</taxon>
        <taxon>Ascomycota</taxon>
        <taxon>Saccharomycotina</taxon>
        <taxon>Saccharomycetes</taxon>
        <taxon>Saccharomycetales</taxon>
        <taxon>Saccharomycetaceae</taxon>
        <taxon>Eremothecium</taxon>
    </lineage>
</organism>
<evidence type="ECO:0000313" key="4">
    <source>
        <dbReference type="Proteomes" id="UP000006790"/>
    </source>
</evidence>
<dbReference type="Proteomes" id="UP000006790">
    <property type="component" value="Chromosome 2"/>
</dbReference>
<accession>G8JNI5</accession>
<dbReference type="InterPro" id="IPR011989">
    <property type="entry name" value="ARM-like"/>
</dbReference>
<dbReference type="OrthoDB" id="39591at2759"/>
<dbReference type="OMA" id="KRAYGAP"/>